<dbReference type="Gene3D" id="2.10.270.10">
    <property type="entry name" value="Cholin Binding"/>
    <property type="match status" value="1"/>
</dbReference>
<organism evidence="4 5">
    <name type="scientific">Clostridium beijerinckii</name>
    <name type="common">Clostridium MP</name>
    <dbReference type="NCBI Taxonomy" id="1520"/>
    <lineage>
        <taxon>Bacteria</taxon>
        <taxon>Bacillati</taxon>
        <taxon>Bacillota</taxon>
        <taxon>Clostridia</taxon>
        <taxon>Eubacteriales</taxon>
        <taxon>Clostridiaceae</taxon>
        <taxon>Clostridium</taxon>
    </lineage>
</organism>
<feature type="chain" id="PRO_5042112932" description="Cell wall-binding protein" evidence="3">
    <location>
        <begin position="24"/>
        <end position="233"/>
    </location>
</feature>
<keyword evidence="3" id="KW-0732">Signal</keyword>
<dbReference type="EMBL" id="JABTDW010000001">
    <property type="protein sequence ID" value="NSB16443.1"/>
    <property type="molecule type" value="Genomic_DNA"/>
</dbReference>
<comment type="caution">
    <text evidence="4">The sequence shown here is derived from an EMBL/GenBank/DDBJ whole genome shotgun (WGS) entry which is preliminary data.</text>
</comment>
<feature type="repeat" description="Cell wall-binding" evidence="2">
    <location>
        <begin position="46"/>
        <end position="65"/>
    </location>
</feature>
<keyword evidence="1" id="KW-0677">Repeat</keyword>
<dbReference type="Proteomes" id="UP000822184">
    <property type="component" value="Unassembled WGS sequence"/>
</dbReference>
<reference evidence="4" key="1">
    <citation type="submission" date="2020-06" db="EMBL/GenBank/DDBJ databases">
        <title>Genomic insights into acetone-butanol-ethanol (ABE) fermentation by sequencing solventogenic clostridia strains.</title>
        <authorList>
            <person name="Brown S."/>
        </authorList>
    </citation>
    <scope>NUCLEOTIDE SEQUENCE</scope>
    <source>
        <strain evidence="4">DJ123</strain>
    </source>
</reference>
<dbReference type="AlphaFoldDB" id="A0AAE5H763"/>
<evidence type="ECO:0000313" key="5">
    <source>
        <dbReference type="Proteomes" id="UP000822184"/>
    </source>
</evidence>
<protein>
    <recommendedName>
        <fullName evidence="6">Cell wall-binding protein</fullName>
    </recommendedName>
</protein>
<sequence length="233" mass="26162">MKKRFLASLLTGLLIVGALPVGASAEWKQNSDSTWSWLDSDGDPIYYEWKYINGNWYFFNSDKTMATGWVTDIYTYYMGADGAMKTGWITDNGKSYYLGADGKLVKDTVVDGIYINEKGVAQPKEAQKVLLDNKYVKITYLGFNETGYSKQLKVQIDNKSNQELIIQTDKTSVNGYMVYALFSSTVLSGKSAIDEIEFNDSDVTNGFNTIEGKFTINRADCTRIENDAFSINL</sequence>
<evidence type="ECO:0000313" key="4">
    <source>
        <dbReference type="EMBL" id="NSB16443.1"/>
    </source>
</evidence>
<feature type="repeat" description="Cell wall-binding" evidence="2">
    <location>
        <begin position="85"/>
        <end position="104"/>
    </location>
</feature>
<proteinExistence type="predicted"/>
<dbReference type="InterPro" id="IPR018337">
    <property type="entry name" value="Cell_wall/Cho-bd_repeat"/>
</dbReference>
<feature type="signal peptide" evidence="3">
    <location>
        <begin position="1"/>
        <end position="23"/>
    </location>
</feature>
<dbReference type="SUPFAM" id="SSF69360">
    <property type="entry name" value="Cell wall binding repeat"/>
    <property type="match status" value="1"/>
</dbReference>
<evidence type="ECO:0000256" key="1">
    <source>
        <dbReference type="ARBA" id="ARBA00022737"/>
    </source>
</evidence>
<dbReference type="PROSITE" id="PS51170">
    <property type="entry name" value="CW"/>
    <property type="match status" value="2"/>
</dbReference>
<dbReference type="Pfam" id="PF01473">
    <property type="entry name" value="Choline_bind_1"/>
    <property type="match status" value="2"/>
</dbReference>
<gene>
    <name evidence="4" type="ORF">BCD95_004702</name>
</gene>
<evidence type="ECO:0008006" key="6">
    <source>
        <dbReference type="Google" id="ProtNLM"/>
    </source>
</evidence>
<dbReference type="RefSeq" id="WP_077857034.1">
    <property type="nucleotide sequence ID" value="NZ_JABFUN010000001.1"/>
</dbReference>
<evidence type="ECO:0000256" key="3">
    <source>
        <dbReference type="SAM" id="SignalP"/>
    </source>
</evidence>
<accession>A0AAE5H763</accession>
<name>A0AAE5H763_CLOBE</name>
<evidence type="ECO:0000256" key="2">
    <source>
        <dbReference type="PROSITE-ProRule" id="PRU00591"/>
    </source>
</evidence>